<proteinExistence type="predicted"/>
<organism evidence="1 2">
    <name type="scientific">Cetraspora pellucida</name>
    <dbReference type="NCBI Taxonomy" id="1433469"/>
    <lineage>
        <taxon>Eukaryota</taxon>
        <taxon>Fungi</taxon>
        <taxon>Fungi incertae sedis</taxon>
        <taxon>Mucoromycota</taxon>
        <taxon>Glomeromycotina</taxon>
        <taxon>Glomeromycetes</taxon>
        <taxon>Diversisporales</taxon>
        <taxon>Gigasporaceae</taxon>
        <taxon>Cetraspora</taxon>
    </lineage>
</organism>
<evidence type="ECO:0000313" key="2">
    <source>
        <dbReference type="Proteomes" id="UP000789366"/>
    </source>
</evidence>
<comment type="caution">
    <text evidence="1">The sequence shown here is derived from an EMBL/GenBank/DDBJ whole genome shotgun (WGS) entry which is preliminary data.</text>
</comment>
<reference evidence="1" key="1">
    <citation type="submission" date="2021-06" db="EMBL/GenBank/DDBJ databases">
        <authorList>
            <person name="Kallberg Y."/>
            <person name="Tangrot J."/>
            <person name="Rosling A."/>
        </authorList>
    </citation>
    <scope>NUCLEOTIDE SEQUENCE</scope>
    <source>
        <strain evidence="1">28 12/20/2015</strain>
    </source>
</reference>
<name>A0ACA9R5B4_9GLOM</name>
<gene>
    <name evidence="1" type="ORF">SPELUC_LOCUS16137</name>
</gene>
<evidence type="ECO:0000313" key="1">
    <source>
        <dbReference type="EMBL" id="CAG8776990.1"/>
    </source>
</evidence>
<feature type="non-terminal residue" evidence="1">
    <location>
        <position position="1"/>
    </location>
</feature>
<feature type="non-terminal residue" evidence="1">
    <location>
        <position position="246"/>
    </location>
</feature>
<protein>
    <submittedName>
        <fullName evidence="1">3015_t:CDS:1</fullName>
    </submittedName>
</protein>
<keyword evidence="2" id="KW-1185">Reference proteome</keyword>
<accession>A0ACA9R5B4</accession>
<dbReference type="Proteomes" id="UP000789366">
    <property type="component" value="Unassembled WGS sequence"/>
</dbReference>
<sequence length="246" mass="27084">NNNFVSLKSDENTRTLEDSIKRYNPILAIDRTPPPNISKRQNKVSIRDISDIVLSGEGLCDDNCDFECSIGFWAKDRRNIDYIVTAGHCLIDSGSSIFSSTDFYHLPLNATQDDNLKYLGKSVLARVEPFDFGLIQVMGTDFQLSANIIKNIAYSQYLQLFIRRDLKVSSHGIHLCKVGSRSHLSCGVIKGHNGIFISEDGILSNIIISTLYSIGGDSGGPSFVFSDFSQDLRSVDLVGIHIGGNG</sequence>
<dbReference type="EMBL" id="CAJVPW010057723">
    <property type="protein sequence ID" value="CAG8776990.1"/>
    <property type="molecule type" value="Genomic_DNA"/>
</dbReference>